<dbReference type="SUPFAM" id="SSF55874">
    <property type="entry name" value="ATPase domain of HSP90 chaperone/DNA topoisomerase II/histidine kinase"/>
    <property type="match status" value="1"/>
</dbReference>
<feature type="domain" description="Histidine kinase" evidence="12">
    <location>
        <begin position="230"/>
        <end position="444"/>
    </location>
</feature>
<keyword evidence="4" id="KW-0597">Phosphoprotein</keyword>
<dbReference type="InterPro" id="IPR050428">
    <property type="entry name" value="TCS_sensor_his_kinase"/>
</dbReference>
<comment type="subcellular location">
    <subcellularLocation>
        <location evidence="2">Membrane</location>
        <topology evidence="2">Multi-pass membrane protein</topology>
    </subcellularLocation>
</comment>
<evidence type="ECO:0000256" key="8">
    <source>
        <dbReference type="ARBA" id="ARBA00022989"/>
    </source>
</evidence>
<dbReference type="InterPro" id="IPR036890">
    <property type="entry name" value="HATPase_C_sf"/>
</dbReference>
<dbReference type="EC" id="2.7.13.3" evidence="3"/>
<dbReference type="InterPro" id="IPR036097">
    <property type="entry name" value="HisK_dim/P_sf"/>
</dbReference>
<evidence type="ECO:0000256" key="10">
    <source>
        <dbReference type="ARBA" id="ARBA00023136"/>
    </source>
</evidence>
<evidence type="ECO:0000259" key="13">
    <source>
        <dbReference type="PROSITE" id="PS50885"/>
    </source>
</evidence>
<evidence type="ECO:0000256" key="9">
    <source>
        <dbReference type="ARBA" id="ARBA00023012"/>
    </source>
</evidence>
<accession>A0ABM8TTQ8</accession>
<gene>
    <name evidence="14" type="primary">sasA_13</name>
    <name evidence="14" type="ORF">LMG26411_07046</name>
</gene>
<evidence type="ECO:0000256" key="4">
    <source>
        <dbReference type="ARBA" id="ARBA00022553"/>
    </source>
</evidence>
<reference evidence="14 15" key="1">
    <citation type="submission" date="2021-03" db="EMBL/GenBank/DDBJ databases">
        <authorList>
            <person name="Peeters C."/>
        </authorList>
    </citation>
    <scope>NUCLEOTIDE SEQUENCE [LARGE SCALE GENOMIC DNA]</scope>
    <source>
        <strain evidence="14 15">LMG 26411</strain>
    </source>
</reference>
<evidence type="ECO:0000256" key="2">
    <source>
        <dbReference type="ARBA" id="ARBA00004141"/>
    </source>
</evidence>
<name>A0ABM8TTQ8_9BURK</name>
<feature type="domain" description="HAMP" evidence="13">
    <location>
        <begin position="170"/>
        <end position="222"/>
    </location>
</feature>
<proteinExistence type="predicted"/>
<dbReference type="SMART" id="SM00388">
    <property type="entry name" value="HisKA"/>
    <property type="match status" value="1"/>
</dbReference>
<keyword evidence="9" id="KW-0902">Two-component regulatory system</keyword>
<dbReference type="GO" id="GO:0016740">
    <property type="term" value="F:transferase activity"/>
    <property type="evidence" value="ECO:0007669"/>
    <property type="project" value="UniProtKB-KW"/>
</dbReference>
<organism evidence="14 15">
    <name type="scientific">Cupriavidus numazuensis</name>
    <dbReference type="NCBI Taxonomy" id="221992"/>
    <lineage>
        <taxon>Bacteria</taxon>
        <taxon>Pseudomonadati</taxon>
        <taxon>Pseudomonadota</taxon>
        <taxon>Betaproteobacteria</taxon>
        <taxon>Burkholderiales</taxon>
        <taxon>Burkholderiaceae</taxon>
        <taxon>Cupriavidus</taxon>
    </lineage>
</organism>
<dbReference type="SUPFAM" id="SSF47384">
    <property type="entry name" value="Homodimeric domain of signal transducing histidine kinase"/>
    <property type="match status" value="1"/>
</dbReference>
<dbReference type="Proteomes" id="UP000672657">
    <property type="component" value="Unassembled WGS sequence"/>
</dbReference>
<evidence type="ECO:0000256" key="5">
    <source>
        <dbReference type="ARBA" id="ARBA00022679"/>
    </source>
</evidence>
<evidence type="ECO:0000256" key="1">
    <source>
        <dbReference type="ARBA" id="ARBA00000085"/>
    </source>
</evidence>
<evidence type="ECO:0000256" key="3">
    <source>
        <dbReference type="ARBA" id="ARBA00012438"/>
    </source>
</evidence>
<evidence type="ECO:0000313" key="14">
    <source>
        <dbReference type="EMBL" id="CAG2159871.1"/>
    </source>
</evidence>
<evidence type="ECO:0000256" key="6">
    <source>
        <dbReference type="ARBA" id="ARBA00022692"/>
    </source>
</evidence>
<dbReference type="PROSITE" id="PS50885">
    <property type="entry name" value="HAMP"/>
    <property type="match status" value="1"/>
</dbReference>
<dbReference type="InterPro" id="IPR005467">
    <property type="entry name" value="His_kinase_dom"/>
</dbReference>
<dbReference type="InterPro" id="IPR003660">
    <property type="entry name" value="HAMP_dom"/>
</dbReference>
<evidence type="ECO:0000313" key="15">
    <source>
        <dbReference type="Proteomes" id="UP000672657"/>
    </source>
</evidence>
<keyword evidence="5 14" id="KW-0808">Transferase</keyword>
<dbReference type="EMBL" id="CAJPVI010000066">
    <property type="protein sequence ID" value="CAG2159871.1"/>
    <property type="molecule type" value="Genomic_DNA"/>
</dbReference>
<feature type="transmembrane region" description="Helical" evidence="11">
    <location>
        <begin position="151"/>
        <end position="169"/>
    </location>
</feature>
<dbReference type="SMART" id="SM00387">
    <property type="entry name" value="HATPase_c"/>
    <property type="match status" value="1"/>
</dbReference>
<keyword evidence="8 11" id="KW-1133">Transmembrane helix</keyword>
<comment type="caution">
    <text evidence="14">The sequence shown here is derived from an EMBL/GenBank/DDBJ whole genome shotgun (WGS) entry which is preliminary data.</text>
</comment>
<dbReference type="CDD" id="cd00082">
    <property type="entry name" value="HisKA"/>
    <property type="match status" value="1"/>
</dbReference>
<keyword evidence="7" id="KW-0418">Kinase</keyword>
<comment type="catalytic activity">
    <reaction evidence="1">
        <text>ATP + protein L-histidine = ADP + protein N-phospho-L-histidine.</text>
        <dbReference type="EC" id="2.7.13.3"/>
    </reaction>
</comment>
<evidence type="ECO:0000259" key="12">
    <source>
        <dbReference type="PROSITE" id="PS50109"/>
    </source>
</evidence>
<protein>
    <recommendedName>
        <fullName evidence="3">histidine kinase</fullName>
        <ecNumber evidence="3">2.7.13.3</ecNumber>
    </recommendedName>
</protein>
<dbReference type="PANTHER" id="PTHR45436:SF15">
    <property type="entry name" value="SENSOR HISTIDINE KINASE CUSS"/>
    <property type="match status" value="1"/>
</dbReference>
<dbReference type="InterPro" id="IPR003594">
    <property type="entry name" value="HATPase_dom"/>
</dbReference>
<dbReference type="InterPro" id="IPR003661">
    <property type="entry name" value="HisK_dim/P_dom"/>
</dbReference>
<keyword evidence="6 11" id="KW-0812">Transmembrane</keyword>
<keyword evidence="15" id="KW-1185">Reference proteome</keyword>
<dbReference type="RefSeq" id="WP_211957822.1">
    <property type="nucleotide sequence ID" value="NZ_CAJPVI010000066.1"/>
</dbReference>
<sequence length="448" mass="48990">MRSVQSRLSLWLSLAILAMAIAAGIVSFAAAFREANEFQDDLLRRISLLFDADHLPAPTLAGPENAAVADEEERVIVEYLPPEAGRGVAPAISKAGIPGLTTVPHGISTLRIGRDSYRAFSRALPDGGRIIVAQETGMRDEIARDSALRTLFPLVIFVPVMVLIIAILVRGMFKPIAALSEEIDARGDNALHALRDEHVPAEVHPFVVAINRLLGRVAQSMDMQRRFVADAAHELRSPMTALSLQAERLEQAAMSEEARTRLLTLRRGIERSRALLEQLLSLARVQAEAPPPTRPISVRQAYRQVLEDLMPLADARHIDIGIVGEADATVLISEIDLQTLLKNLVDNAIRYTPEYGRVDMSVREDAGVVMLEIADSGPGIEPDQRERVFDAFYRTPGTPATGSGLGLSIVQAILQRTGASLSAGYVDEAARRGWRVSIRFSETPQRDD</sequence>
<evidence type="ECO:0000256" key="7">
    <source>
        <dbReference type="ARBA" id="ARBA00022777"/>
    </source>
</evidence>
<dbReference type="PROSITE" id="PS50109">
    <property type="entry name" value="HIS_KIN"/>
    <property type="match status" value="1"/>
</dbReference>
<dbReference type="PRINTS" id="PR00344">
    <property type="entry name" value="BCTRLSENSOR"/>
</dbReference>
<dbReference type="InterPro" id="IPR004358">
    <property type="entry name" value="Sig_transdc_His_kin-like_C"/>
</dbReference>
<keyword evidence="10 11" id="KW-0472">Membrane</keyword>
<dbReference type="PANTHER" id="PTHR45436">
    <property type="entry name" value="SENSOR HISTIDINE KINASE YKOH"/>
    <property type="match status" value="1"/>
</dbReference>
<dbReference type="Gene3D" id="3.30.565.10">
    <property type="entry name" value="Histidine kinase-like ATPase, C-terminal domain"/>
    <property type="match status" value="1"/>
</dbReference>
<dbReference type="Gene3D" id="1.10.287.130">
    <property type="match status" value="1"/>
</dbReference>
<dbReference type="Pfam" id="PF00512">
    <property type="entry name" value="HisKA"/>
    <property type="match status" value="1"/>
</dbReference>
<dbReference type="Pfam" id="PF02518">
    <property type="entry name" value="HATPase_c"/>
    <property type="match status" value="1"/>
</dbReference>
<evidence type="ECO:0000256" key="11">
    <source>
        <dbReference type="SAM" id="Phobius"/>
    </source>
</evidence>